<dbReference type="EMBL" id="AEXL02000121">
    <property type="protein sequence ID" value="EIJ65434.1"/>
    <property type="molecule type" value="Genomic_DNA"/>
</dbReference>
<dbReference type="OrthoDB" id="2578at2157"/>
<proteinExistence type="predicted"/>
<keyword evidence="2" id="KW-1185">Reference proteome</keyword>
<protein>
    <submittedName>
        <fullName evidence="1">Uncharacterized protein</fullName>
    </submittedName>
</protein>
<reference evidence="1 2" key="1">
    <citation type="journal article" date="2012" name="J. Bacteriol.">
        <title>Genome sequence of "Candidatus Nitrosopumilus salaria" BD31, an ammonia-oxidizing archaeon from the San Francisco Bay estuary.</title>
        <authorList>
            <person name="Mosier A.C."/>
            <person name="Allen E.E."/>
            <person name="Kim M."/>
            <person name="Ferriera S."/>
            <person name="Francis C.A."/>
        </authorList>
    </citation>
    <scope>NUCLEOTIDE SEQUENCE [LARGE SCALE GENOMIC DNA]</scope>
    <source>
        <strain evidence="1 2">BD31</strain>
    </source>
</reference>
<dbReference type="AlphaFoldDB" id="I3D141"/>
<comment type="caution">
    <text evidence="1">The sequence shown here is derived from an EMBL/GenBank/DDBJ whole genome shotgun (WGS) entry which is preliminary data.</text>
</comment>
<organism evidence="1 2">
    <name type="scientific">Candidatus Nitrosopumilus salarius BD31</name>
    <dbReference type="NCBI Taxonomy" id="859350"/>
    <lineage>
        <taxon>Archaea</taxon>
        <taxon>Nitrososphaerota</taxon>
        <taxon>Nitrososphaeria</taxon>
        <taxon>Nitrosopumilales</taxon>
        <taxon>Nitrosopumilaceae</taxon>
        <taxon>Nitrosopumilus</taxon>
    </lineage>
</organism>
<dbReference type="Proteomes" id="UP000003423">
    <property type="component" value="Unassembled WGS sequence"/>
</dbReference>
<dbReference type="PATRIC" id="fig|859350.6.peg.1503"/>
<sequence length="62" mass="7088">MYIVFSSWVSVVLHLLHGIQYLVKEDILKIPPTTQGTNYGSNQIPTWIKNNALWWSDDAADV</sequence>
<name>I3D141_9ARCH</name>
<gene>
    <name evidence="1" type="ORF">BD31_I1650</name>
</gene>
<evidence type="ECO:0000313" key="2">
    <source>
        <dbReference type="Proteomes" id="UP000003423"/>
    </source>
</evidence>
<evidence type="ECO:0000313" key="1">
    <source>
        <dbReference type="EMBL" id="EIJ65434.1"/>
    </source>
</evidence>
<accession>I3D141</accession>
<dbReference type="RefSeq" id="WP_008300541.1">
    <property type="nucleotide sequence ID" value="NZ_AEXL02000121.1"/>
</dbReference>